<dbReference type="PANTHER" id="PTHR33112:SF16">
    <property type="entry name" value="HETEROKARYON INCOMPATIBILITY DOMAIN-CONTAINING PROTEIN"/>
    <property type="match status" value="1"/>
</dbReference>
<proteinExistence type="predicted"/>
<dbReference type="AlphaFoldDB" id="A0A8H4KDQ4"/>
<evidence type="ECO:0000313" key="2">
    <source>
        <dbReference type="EMBL" id="KAF4448557.1"/>
    </source>
</evidence>
<feature type="domain" description="Heterokaryon incompatibility" evidence="1">
    <location>
        <begin position="7"/>
        <end position="132"/>
    </location>
</feature>
<dbReference type="InterPro" id="IPR010730">
    <property type="entry name" value="HET"/>
</dbReference>
<reference evidence="2" key="1">
    <citation type="submission" date="2020-01" db="EMBL/GenBank/DDBJ databases">
        <title>Identification and distribution of gene clusters putatively required for synthesis of sphingolipid metabolism inhibitors in phylogenetically diverse species of the filamentous fungus Fusarium.</title>
        <authorList>
            <person name="Kim H.-S."/>
            <person name="Busman M."/>
            <person name="Brown D.W."/>
            <person name="Divon H."/>
            <person name="Uhlig S."/>
            <person name="Proctor R.H."/>
        </authorList>
    </citation>
    <scope>NUCLEOTIDE SEQUENCE</scope>
    <source>
        <strain evidence="2">NRRL 53441</strain>
    </source>
</reference>
<gene>
    <name evidence="2" type="ORF">F53441_8034</name>
</gene>
<dbReference type="PANTHER" id="PTHR33112">
    <property type="entry name" value="DOMAIN PROTEIN, PUTATIVE-RELATED"/>
    <property type="match status" value="1"/>
</dbReference>
<dbReference type="EMBL" id="JAADJG010000329">
    <property type="protein sequence ID" value="KAF4448557.1"/>
    <property type="molecule type" value="Genomic_DNA"/>
</dbReference>
<organism evidence="2 3">
    <name type="scientific">Fusarium austroafricanum</name>
    <dbReference type="NCBI Taxonomy" id="2364996"/>
    <lineage>
        <taxon>Eukaryota</taxon>
        <taxon>Fungi</taxon>
        <taxon>Dikarya</taxon>
        <taxon>Ascomycota</taxon>
        <taxon>Pezizomycotina</taxon>
        <taxon>Sordariomycetes</taxon>
        <taxon>Hypocreomycetidae</taxon>
        <taxon>Hypocreales</taxon>
        <taxon>Nectriaceae</taxon>
        <taxon>Fusarium</taxon>
        <taxon>Fusarium concolor species complex</taxon>
    </lineage>
</organism>
<dbReference type="Pfam" id="PF06985">
    <property type="entry name" value="HET"/>
    <property type="match status" value="1"/>
</dbReference>
<dbReference type="Proteomes" id="UP000605986">
    <property type="component" value="Unassembled WGS sequence"/>
</dbReference>
<protein>
    <recommendedName>
        <fullName evidence="1">Heterokaryon incompatibility domain-containing protein</fullName>
    </recommendedName>
</protein>
<dbReference type="OrthoDB" id="5347061at2759"/>
<evidence type="ECO:0000313" key="3">
    <source>
        <dbReference type="Proteomes" id="UP000605986"/>
    </source>
</evidence>
<sequence length="464" mass="52829">MDQLSWHDLPNTFQDAVTVCRSMDVEYLWIDSLCILQSFDGITADELEATGHDFAQENSTMARTYQNSHFTISADLSTHMDSGMFSKVPIDDHEIEVIADDGKPAFLYIRQDINHHGDQVPNIETRGWTLQEFLLPPRVLHFGIFDIEWRCKSRLTCECGHLDRKREKQSRWHRHHYLEKATAYPPNDQDGALLWWETVVHHYTTRQLTNPTDKLPALSGLAQLRKEIRGGIYLAGLWQDSLLHDLCWYHTLNYNVATSGGVGRRPASYRAPSWSWASVDTDSGCSWWWTGAIGLHPVFPWAEPKLACTILASVCEAKTSDPTGEAKTGYLDLKVTLIPAEICEDPKQEVVWTIHNIDTSLDLTFFKPDCELEEDGLALGDRVYCAPIAETVFSTGLQYGCLVLKKLSTDVYLRVGFCILGQGEGEPSFPSEFFPKRRRKKNLRVFNLEDYVLPDSSKVQIRIV</sequence>
<evidence type="ECO:0000259" key="1">
    <source>
        <dbReference type="Pfam" id="PF06985"/>
    </source>
</evidence>
<accession>A0A8H4KDQ4</accession>
<name>A0A8H4KDQ4_9HYPO</name>
<keyword evidence="3" id="KW-1185">Reference proteome</keyword>
<comment type="caution">
    <text evidence="2">The sequence shown here is derived from an EMBL/GenBank/DDBJ whole genome shotgun (WGS) entry which is preliminary data.</text>
</comment>